<dbReference type="VEuPathDB" id="FungiDB:BO72DRAFT_492243"/>
<evidence type="ECO:0000313" key="3">
    <source>
        <dbReference type="Proteomes" id="UP000249789"/>
    </source>
</evidence>
<feature type="region of interest" description="Disordered" evidence="1">
    <location>
        <begin position="95"/>
        <end position="114"/>
    </location>
</feature>
<accession>A0A8G1RWN1</accession>
<gene>
    <name evidence="2" type="ORF">BO72DRAFT_492243</name>
</gene>
<feature type="compositionally biased region" description="Basic residues" evidence="1">
    <location>
        <begin position="95"/>
        <end position="104"/>
    </location>
</feature>
<reference evidence="2 3" key="1">
    <citation type="submission" date="2018-02" db="EMBL/GenBank/DDBJ databases">
        <title>The genomes of Aspergillus section Nigri reveals drivers in fungal speciation.</title>
        <authorList>
            <consortium name="DOE Joint Genome Institute"/>
            <person name="Vesth T.C."/>
            <person name="Nybo J."/>
            <person name="Theobald S."/>
            <person name="Brandl J."/>
            <person name="Frisvad J.C."/>
            <person name="Nielsen K.F."/>
            <person name="Lyhne E.K."/>
            <person name="Kogle M.E."/>
            <person name="Kuo A."/>
            <person name="Riley R."/>
            <person name="Clum A."/>
            <person name="Nolan M."/>
            <person name="Lipzen A."/>
            <person name="Salamov A."/>
            <person name="Henrissat B."/>
            <person name="Wiebenga A."/>
            <person name="De vries R.P."/>
            <person name="Grigoriev I.V."/>
            <person name="Mortensen U.H."/>
            <person name="Andersen M.R."/>
            <person name="Baker S.E."/>
        </authorList>
    </citation>
    <scope>NUCLEOTIDE SEQUENCE [LARGE SCALE GENOMIC DNA]</scope>
    <source>
        <strain evidence="2 3">CBS 313.89</strain>
    </source>
</reference>
<dbReference type="AlphaFoldDB" id="A0A8G1RWN1"/>
<dbReference type="OrthoDB" id="4483229at2759"/>
<name>A0A8G1RWN1_9EURO</name>
<organism evidence="2 3">
    <name type="scientific">Aspergillus fijiensis CBS 313.89</name>
    <dbReference type="NCBI Taxonomy" id="1448319"/>
    <lineage>
        <taxon>Eukaryota</taxon>
        <taxon>Fungi</taxon>
        <taxon>Dikarya</taxon>
        <taxon>Ascomycota</taxon>
        <taxon>Pezizomycotina</taxon>
        <taxon>Eurotiomycetes</taxon>
        <taxon>Eurotiomycetidae</taxon>
        <taxon>Eurotiales</taxon>
        <taxon>Aspergillaceae</taxon>
        <taxon>Aspergillus</taxon>
    </lineage>
</organism>
<dbReference type="EMBL" id="KZ824625">
    <property type="protein sequence ID" value="RAK81412.1"/>
    <property type="molecule type" value="Genomic_DNA"/>
</dbReference>
<evidence type="ECO:0000256" key="1">
    <source>
        <dbReference type="SAM" id="MobiDB-lite"/>
    </source>
</evidence>
<dbReference type="Proteomes" id="UP000249789">
    <property type="component" value="Unassembled WGS sequence"/>
</dbReference>
<proteinExistence type="predicted"/>
<protein>
    <submittedName>
        <fullName evidence="2">Uncharacterized protein</fullName>
    </submittedName>
</protein>
<keyword evidence="3" id="KW-1185">Reference proteome</keyword>
<dbReference type="GeneID" id="63865603"/>
<evidence type="ECO:0000313" key="2">
    <source>
        <dbReference type="EMBL" id="RAK81412.1"/>
    </source>
</evidence>
<dbReference type="RefSeq" id="XP_040805422.1">
    <property type="nucleotide sequence ID" value="XM_040948270.1"/>
</dbReference>
<sequence length="114" mass="12641">MEEEAIVATVCTADIPISTLNSIRAASQNFNTAGPPSVIVLDRADRERIQQLTRDSTTQGHVDEGFVSPFVGMTPTEVVHFVAEKAQRHRYQRVRRLHRGRAHHPRPDTATSGA</sequence>